<evidence type="ECO:0000259" key="1">
    <source>
        <dbReference type="Pfam" id="PF03796"/>
    </source>
</evidence>
<keyword evidence="2" id="KW-0067">ATP-binding</keyword>
<dbReference type="GO" id="GO:0003678">
    <property type="term" value="F:DNA helicase activity"/>
    <property type="evidence" value="ECO:0007669"/>
    <property type="project" value="InterPro"/>
</dbReference>
<keyword evidence="2" id="KW-0378">Hydrolase</keyword>
<comment type="caution">
    <text evidence="2">The sequence shown here is derived from an EMBL/GenBank/DDBJ whole genome shotgun (WGS) entry which is preliminary data.</text>
</comment>
<accession>A0A1R0X2V8</accession>
<dbReference type="EMBL" id="MKQP01000036">
    <property type="protein sequence ID" value="OMD27454.1"/>
    <property type="molecule type" value="Genomic_DNA"/>
</dbReference>
<keyword evidence="2" id="KW-0347">Helicase</keyword>
<protein>
    <submittedName>
        <fullName evidence="2">DNA helicase</fullName>
    </submittedName>
</protein>
<dbReference type="InterPro" id="IPR007694">
    <property type="entry name" value="DNA_helicase_DnaB-like_C"/>
</dbReference>
<organism evidence="2 3">
    <name type="scientific">Paenibacillus odorifer</name>
    <dbReference type="NCBI Taxonomy" id="189426"/>
    <lineage>
        <taxon>Bacteria</taxon>
        <taxon>Bacillati</taxon>
        <taxon>Bacillota</taxon>
        <taxon>Bacilli</taxon>
        <taxon>Bacillales</taxon>
        <taxon>Paenibacillaceae</taxon>
        <taxon>Paenibacillus</taxon>
    </lineage>
</organism>
<dbReference type="InterPro" id="IPR027417">
    <property type="entry name" value="P-loop_NTPase"/>
</dbReference>
<dbReference type="Gene3D" id="3.40.50.300">
    <property type="entry name" value="P-loop containing nucleotide triphosphate hydrolases"/>
    <property type="match status" value="1"/>
</dbReference>
<dbReference type="GO" id="GO:0005524">
    <property type="term" value="F:ATP binding"/>
    <property type="evidence" value="ECO:0007669"/>
    <property type="project" value="InterPro"/>
</dbReference>
<dbReference type="Pfam" id="PF03796">
    <property type="entry name" value="DnaB_C"/>
    <property type="match status" value="1"/>
</dbReference>
<feature type="domain" description="SF4 helicase" evidence="1">
    <location>
        <begin position="166"/>
        <end position="420"/>
    </location>
</feature>
<sequence length="451" mass="49697">MAAHGQQLLSKIVDTGDVLALTRLGIKRTDYATEGEQRAHDFVVKYAADNGGVTPSLSTFVAEFPDEVCAYIPGVTDSFDYLARELKDAAGKRATAKLLSDPNMQRDFDTKTTEEFVASLTKQLERIKLETRTNIRTFTDVSSETDKFLAEYRARKAGTSFRIWRSKFASINDQIGGYFSGNTYAWYARSGRGKSVLVMEDGAIEAAFQGATVLVWALEMSEFEWMARAYSSISARLGLVNANIDGVDYAAGFENKALLMGRLTDEFETEFETFLRTLNELIPGRIILRAADSEGFTERGITQLEADIRETEADVVVVDPIYLMDYEANTSRVAGGDVAATSVKLKRLAGQTKTVIHLVTQAEEDASEKGEDGVRELRPPKRAELKKSKAILEDAANIFGIDTLAHEGRGVIELGKGRNGGEDTRVEIVYLPNWGIVKETDLADEAAQFVA</sequence>
<evidence type="ECO:0000313" key="2">
    <source>
        <dbReference type="EMBL" id="OMD27454.1"/>
    </source>
</evidence>
<evidence type="ECO:0000313" key="3">
    <source>
        <dbReference type="Proteomes" id="UP000187465"/>
    </source>
</evidence>
<dbReference type="GO" id="GO:0006260">
    <property type="term" value="P:DNA replication"/>
    <property type="evidence" value="ECO:0007669"/>
    <property type="project" value="InterPro"/>
</dbReference>
<dbReference type="Proteomes" id="UP000187465">
    <property type="component" value="Unassembled WGS sequence"/>
</dbReference>
<name>A0A1R0X2V8_9BACL</name>
<reference evidence="2 3" key="1">
    <citation type="submission" date="2016-10" db="EMBL/GenBank/DDBJ databases">
        <title>Paenibacillus species isolates.</title>
        <authorList>
            <person name="Beno S.M."/>
        </authorList>
    </citation>
    <scope>NUCLEOTIDE SEQUENCE [LARGE SCALE GENOMIC DNA]</scope>
    <source>
        <strain evidence="2 3">FSL H7-0604</strain>
    </source>
</reference>
<dbReference type="SUPFAM" id="SSF52540">
    <property type="entry name" value="P-loop containing nucleoside triphosphate hydrolases"/>
    <property type="match status" value="1"/>
</dbReference>
<proteinExistence type="predicted"/>
<gene>
    <name evidence="2" type="ORF">BJP51_24985</name>
</gene>
<keyword evidence="2" id="KW-0547">Nucleotide-binding</keyword>
<dbReference type="AlphaFoldDB" id="A0A1R0X2V8"/>
<dbReference type="RefSeq" id="WP_076179436.1">
    <property type="nucleotide sequence ID" value="NZ_MKQP01000036.1"/>
</dbReference>